<reference evidence="1" key="1">
    <citation type="submission" date="2022-08" db="EMBL/GenBank/DDBJ databases">
        <title>Genome Sequence of Lecanicillium fungicola.</title>
        <authorList>
            <person name="Buettner E."/>
        </authorList>
    </citation>
    <scope>NUCLEOTIDE SEQUENCE</scope>
    <source>
        <strain evidence="1">Babe33</strain>
    </source>
</reference>
<dbReference type="Proteomes" id="UP001143910">
    <property type="component" value="Unassembled WGS sequence"/>
</dbReference>
<organism evidence="1 2">
    <name type="scientific">Zarea fungicola</name>
    <dbReference type="NCBI Taxonomy" id="93591"/>
    <lineage>
        <taxon>Eukaryota</taxon>
        <taxon>Fungi</taxon>
        <taxon>Dikarya</taxon>
        <taxon>Ascomycota</taxon>
        <taxon>Pezizomycotina</taxon>
        <taxon>Sordariomycetes</taxon>
        <taxon>Hypocreomycetidae</taxon>
        <taxon>Hypocreales</taxon>
        <taxon>Cordycipitaceae</taxon>
        <taxon>Zarea</taxon>
    </lineage>
</organism>
<keyword evidence="2" id="KW-1185">Reference proteome</keyword>
<proteinExistence type="predicted"/>
<comment type="caution">
    <text evidence="1">The sequence shown here is derived from an EMBL/GenBank/DDBJ whole genome shotgun (WGS) entry which is preliminary data.</text>
</comment>
<evidence type="ECO:0000313" key="1">
    <source>
        <dbReference type="EMBL" id="KAJ2971778.1"/>
    </source>
</evidence>
<dbReference type="EMBL" id="JANJQO010001272">
    <property type="protein sequence ID" value="KAJ2971778.1"/>
    <property type="molecule type" value="Genomic_DNA"/>
</dbReference>
<evidence type="ECO:0000313" key="2">
    <source>
        <dbReference type="Proteomes" id="UP001143910"/>
    </source>
</evidence>
<name>A0ACC1MZZ9_9HYPO</name>
<gene>
    <name evidence="1" type="ORF">NQ176_g7530</name>
</gene>
<sequence>MTRPSIIRADTIDLQDHNGPSAQDQYHPRLDLDGNHFAPHQAETLRDVAHETARDLLRSPTLAAIADPDKAHKPSANGSHPADDLAVVKDKNPDAQATDLTEAMDAYRQHEQDAMAAAHNGPSSSDEEDLDDAIDDLDDDLMDKISSSPSIEDGVYSSTTASAAHPWPRRVSSLPTSARFRRQAAARYFSAHSRPSPVNQQPRHLLLSRSTTSLCGEYLSTKTEPETDAEIEIAKDEPDTPPLTQREALYLDNQIRQPIKQQDNRVDYAATSLHATDQTTAPNIDSAAERLPSRTQEEDDATADDNHPTTPFDHDYNDFSSDESLHDSEDIDFEFVYALHTFVATVEGQANATKGDTMVLLDDSNSYWWLVRVVKDSSIGYLPAEHIETPTERLARLNKHRNIDLSATMLGDQTIKPKTSFKGIRRKRKTVAFTEPTYVDYSDFDFSSDEEDIEELFGTQPQSAREQAAQAVQQSESQNATDEARVEPLRTTKDAKSDANKDTKAATNGTDKAASKESSLTKVDSLDSQGDDETSSVEEIIHESSGVSRSKNGTVRNTDSFFNDEETKKITLTPNLLRDDNAASRPSTDSLGKDSSKGRSSIERMERELLLLQKGQEEVGGRR</sequence>
<accession>A0ACC1MZZ9</accession>
<protein>
    <submittedName>
        <fullName evidence="1">Uncharacterized protein</fullName>
    </submittedName>
</protein>